<dbReference type="PANTHER" id="PTHR11559">
    <property type="entry name" value="CARBOXYLESTERASE"/>
    <property type="match status" value="1"/>
</dbReference>
<organism evidence="7 8">
    <name type="scientific">Mesorhabditis spiculigera</name>
    <dbReference type="NCBI Taxonomy" id="96644"/>
    <lineage>
        <taxon>Eukaryota</taxon>
        <taxon>Metazoa</taxon>
        <taxon>Ecdysozoa</taxon>
        <taxon>Nematoda</taxon>
        <taxon>Chromadorea</taxon>
        <taxon>Rhabditida</taxon>
        <taxon>Rhabditina</taxon>
        <taxon>Rhabditomorpha</taxon>
        <taxon>Rhabditoidea</taxon>
        <taxon>Rhabditidae</taxon>
        <taxon>Mesorhabditinae</taxon>
        <taxon>Mesorhabditis</taxon>
    </lineage>
</organism>
<name>A0AA36D7E5_9BILA</name>
<keyword evidence="5" id="KW-0472">Membrane</keyword>
<feature type="signal peptide" evidence="4">
    <location>
        <begin position="1"/>
        <end position="18"/>
    </location>
</feature>
<feature type="domain" description="Carboxylesterase type B" evidence="6">
    <location>
        <begin position="27"/>
        <end position="537"/>
    </location>
</feature>
<keyword evidence="5" id="KW-1133">Transmembrane helix</keyword>
<evidence type="ECO:0000256" key="1">
    <source>
        <dbReference type="ARBA" id="ARBA00005964"/>
    </source>
</evidence>
<comment type="caution">
    <text evidence="7">The sequence shown here is derived from an EMBL/GenBank/DDBJ whole genome shotgun (WGS) entry which is preliminary data.</text>
</comment>
<gene>
    <name evidence="7" type="ORF">MSPICULIGERA_LOCUS19267</name>
</gene>
<dbReference type="EC" id="3.1.1.-" evidence="4"/>
<feature type="chain" id="PRO_5041485161" description="Carboxylic ester hydrolase" evidence="4">
    <location>
        <begin position="19"/>
        <end position="691"/>
    </location>
</feature>
<feature type="transmembrane region" description="Helical" evidence="5">
    <location>
        <begin position="655"/>
        <end position="676"/>
    </location>
</feature>
<reference evidence="7" key="1">
    <citation type="submission" date="2023-06" db="EMBL/GenBank/DDBJ databases">
        <authorList>
            <person name="Delattre M."/>
        </authorList>
    </citation>
    <scope>NUCLEOTIDE SEQUENCE</scope>
    <source>
        <strain evidence="7">AF72</strain>
    </source>
</reference>
<evidence type="ECO:0000259" key="6">
    <source>
        <dbReference type="Pfam" id="PF00135"/>
    </source>
</evidence>
<dbReference type="Proteomes" id="UP001177023">
    <property type="component" value="Unassembled WGS sequence"/>
</dbReference>
<evidence type="ECO:0000256" key="4">
    <source>
        <dbReference type="RuleBase" id="RU361235"/>
    </source>
</evidence>
<evidence type="ECO:0000256" key="2">
    <source>
        <dbReference type="ARBA" id="ARBA00022487"/>
    </source>
</evidence>
<feature type="non-terminal residue" evidence="7">
    <location>
        <position position="691"/>
    </location>
</feature>
<proteinExistence type="inferred from homology"/>
<dbReference type="GO" id="GO:0052689">
    <property type="term" value="F:carboxylic ester hydrolase activity"/>
    <property type="evidence" value="ECO:0007669"/>
    <property type="project" value="UniProtKB-KW"/>
</dbReference>
<evidence type="ECO:0000313" key="8">
    <source>
        <dbReference type="Proteomes" id="UP001177023"/>
    </source>
</evidence>
<sequence>MARNIFFLLSFIVHLAIGFGGVDYLANLVQISTGLLQGIEISGHSNTSGLGFLGIPIAEPPVGRLRLKKPIPVSKWDGVMSARQYRNACISNPVRTYKRDEGGPVSEDCLYLNVFTNRKCLKMGGCAVLVAIHGGAYVMESPAAFPAEVIVNNFPGQDRNVIVVMLPYRLGILGWFNLPESGVPPNLALYDIKIGLEWVQREIHNFGGDNGRVTLYGHSAGAQMVDPISLTPKMEGLFQAVISQSGNAARMDVNKNINVSVTRRMLINLGCATEDAKIRKTAIAKKALDCILAKSADEIKDAQIGIAGSYEDFYGISLDDYFFTKPYAVLAAKRKQLPTLVGTVTGEMNAGKFIEGTGGMPDIAQLTWVCEAYAYGFGFARPEVVAQMCVEEYNQPNKTRHIFDDAVFYMATIVYANSQLSLANPNVFVYSYRYADAGLAYDAYQKDRSDSPLHSEDFIYIFGMHRGIFKEKDYEVERIYTEILANFVKYHSPSFGNVSFPRYTTDGMEHLVIDFDKDGQFNGGPAVDYYRHQYDFWEKKLKKASGGRAALTNYPPGFDNIPFQDVIDYLASVVTGISHGDKSTASQQLAFTAWARFVEAEKRKRNRAAAAVPFLTIDPIFNNSDENGDPVASRFFSLVDEKPKHEEAATPPVQMWSTIAVIGGVLAVLAVGMVVLMKYLVYKRRNTYHEI</sequence>
<dbReference type="AlphaFoldDB" id="A0AA36D7E5"/>
<keyword evidence="4" id="KW-0732">Signal</keyword>
<keyword evidence="5" id="KW-0812">Transmembrane</keyword>
<dbReference type="InterPro" id="IPR050309">
    <property type="entry name" value="Type-B_Carboxylest/Lipase"/>
</dbReference>
<protein>
    <recommendedName>
        <fullName evidence="4">Carboxylic ester hydrolase</fullName>
        <ecNumber evidence="4">3.1.1.-</ecNumber>
    </recommendedName>
</protein>
<dbReference type="InterPro" id="IPR002018">
    <property type="entry name" value="CarbesteraseB"/>
</dbReference>
<dbReference type="Gene3D" id="3.40.50.1820">
    <property type="entry name" value="alpha/beta hydrolase"/>
    <property type="match status" value="1"/>
</dbReference>
<evidence type="ECO:0000256" key="3">
    <source>
        <dbReference type="ARBA" id="ARBA00022801"/>
    </source>
</evidence>
<dbReference type="InterPro" id="IPR029058">
    <property type="entry name" value="AB_hydrolase_fold"/>
</dbReference>
<evidence type="ECO:0000313" key="7">
    <source>
        <dbReference type="EMBL" id="CAJ0581099.1"/>
    </source>
</evidence>
<evidence type="ECO:0000256" key="5">
    <source>
        <dbReference type="SAM" id="Phobius"/>
    </source>
</evidence>
<keyword evidence="8" id="KW-1185">Reference proteome</keyword>
<dbReference type="Pfam" id="PF00135">
    <property type="entry name" value="COesterase"/>
    <property type="match status" value="1"/>
</dbReference>
<accession>A0AA36D7E5</accession>
<dbReference type="SUPFAM" id="SSF53474">
    <property type="entry name" value="alpha/beta-Hydrolases"/>
    <property type="match status" value="1"/>
</dbReference>
<dbReference type="InterPro" id="IPR019826">
    <property type="entry name" value="Carboxylesterase_B_AS"/>
</dbReference>
<comment type="similarity">
    <text evidence="1 4">Belongs to the type-B carboxylesterase/lipase family.</text>
</comment>
<dbReference type="EMBL" id="CATQJA010002662">
    <property type="protein sequence ID" value="CAJ0581099.1"/>
    <property type="molecule type" value="Genomic_DNA"/>
</dbReference>
<keyword evidence="2" id="KW-0719">Serine esterase</keyword>
<keyword evidence="3 4" id="KW-0378">Hydrolase</keyword>
<dbReference type="PROSITE" id="PS00122">
    <property type="entry name" value="CARBOXYLESTERASE_B_1"/>
    <property type="match status" value="1"/>
</dbReference>